<dbReference type="GO" id="GO:0003677">
    <property type="term" value="F:DNA binding"/>
    <property type="evidence" value="ECO:0007669"/>
    <property type="project" value="InterPro"/>
</dbReference>
<evidence type="ECO:0008006" key="3">
    <source>
        <dbReference type="Google" id="ProtNLM"/>
    </source>
</evidence>
<name>A0A090MRA7_AFIFE</name>
<sequence>MTNPVRFPVCLERPDFSGATLTRSAKTEAAYRKRYAGMEKTLSRKRGEPVSVIDVIDDLRRRAPSLKANSYYLLRATVLQQLRDWFSEGTLTVEKAEKLVESLTLPHAKIGVAAPEGRTSSGRRHHIKPEGISALATMARSRKHPTFDNLADLLEFGIKVGTRPCELIGARLIGRKLYIVSAKVSVANQRGLAATRVIGLLSDFDDFDLNEFSKLLTRLSAELASVNGDRGRLVRRYGGALRRLRHGEAWASRVTLRTTRSQCRATLARARFTAPEIASILGHASAETGPSNYGRANKGWRLPPDYAPLAVSTEMLAKIRAGARTKAKLARNQPVTLTESRAAFAGEYPHELKPM</sequence>
<evidence type="ECO:0000313" key="1">
    <source>
        <dbReference type="EMBL" id="CEG09856.1"/>
    </source>
</evidence>
<accession>A0A090MRA7</accession>
<protein>
    <recommendedName>
        <fullName evidence="3">Site-specific recombinase XerD</fullName>
    </recommendedName>
</protein>
<dbReference type="OrthoDB" id="8264831at2"/>
<dbReference type="EMBL" id="CCAZ020000002">
    <property type="protein sequence ID" value="CEG09856.1"/>
    <property type="molecule type" value="Genomic_DNA"/>
</dbReference>
<evidence type="ECO:0000313" key="2">
    <source>
        <dbReference type="Proteomes" id="UP000035762"/>
    </source>
</evidence>
<dbReference type="SUPFAM" id="SSF56349">
    <property type="entry name" value="DNA breaking-rejoining enzymes"/>
    <property type="match status" value="1"/>
</dbReference>
<comment type="caution">
    <text evidence="1">The sequence shown here is derived from an EMBL/GenBank/DDBJ whole genome shotgun (WGS) entry which is preliminary data.</text>
</comment>
<dbReference type="InterPro" id="IPR011010">
    <property type="entry name" value="DNA_brk_join_enz"/>
</dbReference>
<dbReference type="Proteomes" id="UP000035762">
    <property type="component" value="Unassembled WGS sequence"/>
</dbReference>
<dbReference type="AlphaFoldDB" id="A0A090MRA7"/>
<organism evidence="1 2">
    <name type="scientific">Afipia felis</name>
    <name type="common">Cat scratch disease bacillus</name>
    <dbReference type="NCBI Taxonomy" id="1035"/>
    <lineage>
        <taxon>Bacteria</taxon>
        <taxon>Pseudomonadati</taxon>
        <taxon>Pseudomonadota</taxon>
        <taxon>Alphaproteobacteria</taxon>
        <taxon>Hyphomicrobiales</taxon>
        <taxon>Nitrobacteraceae</taxon>
        <taxon>Afipia</taxon>
    </lineage>
</organism>
<gene>
    <name evidence="1" type="ORF">BN961_03288</name>
</gene>
<proteinExistence type="predicted"/>
<keyword evidence="2" id="KW-1185">Reference proteome</keyword>
<reference evidence="1 2" key="1">
    <citation type="journal article" date="2014" name="Genome Announc.">
        <title>Genome Sequence of Afipia felis Strain 76713, Isolated in Hospital Water Using an Amoeba Co-Culture Procedure.</title>
        <authorList>
            <person name="Benamar S."/>
            <person name="La Scola B."/>
            <person name="Croce O."/>
        </authorList>
    </citation>
    <scope>NUCLEOTIDE SEQUENCE [LARGE SCALE GENOMIC DNA]</scope>
    <source>
        <strain evidence="1 2">76713</strain>
    </source>
</reference>